<accession>W0RCY0</accession>
<dbReference type="HOGENOM" id="CLU_1080763_0_0_0"/>
<proteinExistence type="predicted"/>
<sequence>MTRPRLTLGTTLLLAAAAGGASIPRTAHAIVGGGFGVPTNSGKFLYDVCDPLGGTLYSCYRTVIRADPKGDVTHIGMTLDYDFSGPGFVFNAALSGLLGPFAVGGSEPPATPGAGVQPLPIFTSLPDVPGTPNPGWALTVTDDGLAVTMDYRNVSGLPVRPGRETNFFVFVFDLVHPVVIDASRSTVTYSTTLVPGATFAELSFTCESGDPSFPTCGSTVPSAAITLDLAAVPEPRSVLLVASGLLALAGVAVRRRR</sequence>
<keyword evidence="3" id="KW-1185">Reference proteome</keyword>
<dbReference type="InParanoid" id="W0RCY0"/>
<feature type="signal peptide" evidence="1">
    <location>
        <begin position="1"/>
        <end position="29"/>
    </location>
</feature>
<dbReference type="KEGG" id="gba:J421_1442"/>
<evidence type="ECO:0000256" key="1">
    <source>
        <dbReference type="SAM" id="SignalP"/>
    </source>
</evidence>
<evidence type="ECO:0000313" key="2">
    <source>
        <dbReference type="EMBL" id="AHG88979.1"/>
    </source>
</evidence>
<feature type="chain" id="PRO_5004793925" evidence="1">
    <location>
        <begin position="30"/>
        <end position="257"/>
    </location>
</feature>
<dbReference type="AlphaFoldDB" id="W0RCY0"/>
<dbReference type="InterPro" id="IPR013424">
    <property type="entry name" value="Ice-binding_C"/>
</dbReference>
<dbReference type="NCBIfam" id="TIGR02595">
    <property type="entry name" value="PEP_CTERM"/>
    <property type="match status" value="1"/>
</dbReference>
<dbReference type="STRING" id="861299.J421_1442"/>
<name>W0RCY0_9BACT</name>
<protein>
    <submittedName>
        <fullName evidence="2">PEP motif putative anchor domain protein</fullName>
    </submittedName>
</protein>
<reference evidence="2 3" key="1">
    <citation type="journal article" date="2014" name="Genome Announc.">
        <title>Genome Sequence and Methylome of Soil Bacterium Gemmatirosa kalamazoonensis KBS708T, a Member of the Rarely Cultivated Gemmatimonadetes Phylum.</title>
        <authorList>
            <person name="Debruyn J.M."/>
            <person name="Radosevich M."/>
            <person name="Wommack K.E."/>
            <person name="Polson S.W."/>
            <person name="Hauser L.J."/>
            <person name="Fawaz M.N."/>
            <person name="Korlach J."/>
            <person name="Tsai Y.C."/>
        </authorList>
    </citation>
    <scope>NUCLEOTIDE SEQUENCE [LARGE SCALE GENOMIC DNA]</scope>
    <source>
        <strain evidence="2 3">KBS708</strain>
    </source>
</reference>
<gene>
    <name evidence="2" type="ORF">J421_1442</name>
</gene>
<keyword evidence="1" id="KW-0732">Signal</keyword>
<dbReference type="RefSeq" id="WP_025410499.1">
    <property type="nucleotide sequence ID" value="NZ_CP007128.1"/>
</dbReference>
<evidence type="ECO:0000313" key="3">
    <source>
        <dbReference type="Proteomes" id="UP000019151"/>
    </source>
</evidence>
<dbReference type="EMBL" id="CP007128">
    <property type="protein sequence ID" value="AHG88979.1"/>
    <property type="molecule type" value="Genomic_DNA"/>
</dbReference>
<dbReference type="Proteomes" id="UP000019151">
    <property type="component" value="Chromosome"/>
</dbReference>
<organism evidence="2 3">
    <name type="scientific">Gemmatirosa kalamazoonensis</name>
    <dbReference type="NCBI Taxonomy" id="861299"/>
    <lineage>
        <taxon>Bacteria</taxon>
        <taxon>Pseudomonadati</taxon>
        <taxon>Gemmatimonadota</taxon>
        <taxon>Gemmatimonadia</taxon>
        <taxon>Gemmatimonadales</taxon>
        <taxon>Gemmatimonadaceae</taxon>
        <taxon>Gemmatirosa</taxon>
    </lineage>
</organism>